<dbReference type="EMBL" id="JBAMIC010000004">
    <property type="protein sequence ID" value="KAK7108519.1"/>
    <property type="molecule type" value="Genomic_DNA"/>
</dbReference>
<dbReference type="Proteomes" id="UP001374579">
    <property type="component" value="Unassembled WGS sequence"/>
</dbReference>
<dbReference type="GO" id="GO:0008270">
    <property type="term" value="F:zinc ion binding"/>
    <property type="evidence" value="ECO:0007669"/>
    <property type="project" value="InterPro"/>
</dbReference>
<dbReference type="Gene3D" id="3.20.20.330">
    <property type="entry name" value="Homocysteine-binding-like domain"/>
    <property type="match status" value="1"/>
</dbReference>
<dbReference type="InterPro" id="IPR017226">
    <property type="entry name" value="BHMT-like"/>
</dbReference>
<dbReference type="PIRSF" id="PIRSF037505">
    <property type="entry name" value="Betaine_HMT"/>
    <property type="match status" value="1"/>
</dbReference>
<comment type="cofactor">
    <cofactor evidence="4">
        <name>Zn(2+)</name>
        <dbReference type="ChEBI" id="CHEBI:29105"/>
    </cofactor>
    <text evidence="4">Binds 1 zinc ion per subunit.</text>
</comment>
<keyword evidence="4 5" id="KW-0862">Zinc</keyword>
<evidence type="ECO:0000256" key="2">
    <source>
        <dbReference type="ARBA" id="ARBA00022679"/>
    </source>
</evidence>
<evidence type="ECO:0000256" key="1">
    <source>
        <dbReference type="ARBA" id="ARBA00022603"/>
    </source>
</evidence>
<evidence type="ECO:0000256" key="4">
    <source>
        <dbReference type="PIRSR" id="PIRSR037505-2"/>
    </source>
</evidence>
<evidence type="ECO:0000256" key="5">
    <source>
        <dbReference type="PROSITE-ProRule" id="PRU00333"/>
    </source>
</evidence>
<comment type="pathway">
    <text evidence="3">Amino-acid biosynthesis; L-methionine biosynthesis via de novo pathway.</text>
</comment>
<dbReference type="PANTHER" id="PTHR11103">
    <property type="entry name" value="SLR1189 PROTEIN"/>
    <property type="match status" value="1"/>
</dbReference>
<keyword evidence="4 5" id="KW-0479">Metal-binding</keyword>
<dbReference type="Pfam" id="PF02574">
    <property type="entry name" value="S-methyl_trans"/>
    <property type="match status" value="1"/>
</dbReference>
<feature type="binding site" evidence="4 5">
    <location>
        <position position="211"/>
    </location>
    <ligand>
        <name>Zn(2+)</name>
        <dbReference type="ChEBI" id="CHEBI:29105"/>
    </ligand>
</feature>
<sequence length="354" mass="38771">MKPKGLRERLANGESLICGEGYLWELERRGYLQSGVFTPEVVLDHPERVTNLHEEFVHAGSDIVEAFTYYGHREKLKLIGREDDLERLNLTALRLAREVADAHGCLMAGNICNTTVYTADDPAIVQGVRAIFKEQVEWAAQGGADLIIGETFNDLGEAKLALEAIKKYSNGLPAVITIACYFFDHTSDGVPIPQALKELEDLGAEVVGINCGRGPETMMPLLRECRKVCKGPLAALPVPFRTTEKEKTFHSLTDPKTGKGAYPLDLSCLQSSRSDIRQFARDARDLGVQYIGLCCGGSSYLLREIAVEYGRHPPSMKYAPNLEKSFVLGNDLNSQSAKVWHAMSGKGAGNGGAK</sequence>
<name>A0AAN9BNY5_9CAEN</name>
<dbReference type="InterPro" id="IPR036589">
    <property type="entry name" value="HCY_dom_sf"/>
</dbReference>
<dbReference type="GO" id="GO:0032259">
    <property type="term" value="P:methylation"/>
    <property type="evidence" value="ECO:0007669"/>
    <property type="project" value="UniProtKB-KW"/>
</dbReference>
<feature type="binding site" evidence="4 5">
    <location>
        <position position="295"/>
    </location>
    <ligand>
        <name>Zn(2+)</name>
        <dbReference type="ChEBI" id="CHEBI:29105"/>
    </ligand>
</feature>
<dbReference type="AlphaFoldDB" id="A0AAN9BNY5"/>
<keyword evidence="2 5" id="KW-0808">Transferase</keyword>
<dbReference type="PANTHER" id="PTHR11103:SF18">
    <property type="entry name" value="SLR1189 PROTEIN"/>
    <property type="match status" value="1"/>
</dbReference>
<evidence type="ECO:0000313" key="8">
    <source>
        <dbReference type="Proteomes" id="UP001374579"/>
    </source>
</evidence>
<protein>
    <recommendedName>
        <fullName evidence="6">Hcy-binding domain-containing protein</fullName>
    </recommendedName>
</protein>
<accession>A0AAN9BNY5</accession>
<dbReference type="PROSITE" id="PS50970">
    <property type="entry name" value="HCY"/>
    <property type="match status" value="1"/>
</dbReference>
<dbReference type="GO" id="GO:0009086">
    <property type="term" value="P:methionine biosynthetic process"/>
    <property type="evidence" value="ECO:0007669"/>
    <property type="project" value="InterPro"/>
</dbReference>
<organism evidence="7 8">
    <name type="scientific">Littorina saxatilis</name>
    <dbReference type="NCBI Taxonomy" id="31220"/>
    <lineage>
        <taxon>Eukaryota</taxon>
        <taxon>Metazoa</taxon>
        <taxon>Spiralia</taxon>
        <taxon>Lophotrochozoa</taxon>
        <taxon>Mollusca</taxon>
        <taxon>Gastropoda</taxon>
        <taxon>Caenogastropoda</taxon>
        <taxon>Littorinimorpha</taxon>
        <taxon>Littorinoidea</taxon>
        <taxon>Littorinidae</taxon>
        <taxon>Littorina</taxon>
    </lineage>
</organism>
<dbReference type="SUPFAM" id="SSF82282">
    <property type="entry name" value="Homocysteine S-methyltransferase"/>
    <property type="match status" value="1"/>
</dbReference>
<evidence type="ECO:0000259" key="6">
    <source>
        <dbReference type="PROSITE" id="PS50970"/>
    </source>
</evidence>
<evidence type="ECO:0000313" key="7">
    <source>
        <dbReference type="EMBL" id="KAK7108519.1"/>
    </source>
</evidence>
<keyword evidence="1 5" id="KW-0489">Methyltransferase</keyword>
<feature type="domain" description="Hcy-binding" evidence="6">
    <location>
        <begin position="4"/>
        <end position="309"/>
    </location>
</feature>
<feature type="binding site" evidence="4 5">
    <location>
        <position position="294"/>
    </location>
    <ligand>
        <name>Zn(2+)</name>
        <dbReference type="ChEBI" id="CHEBI:29105"/>
    </ligand>
</feature>
<reference evidence="7 8" key="1">
    <citation type="submission" date="2024-02" db="EMBL/GenBank/DDBJ databases">
        <title>Chromosome-scale genome assembly of the rough periwinkle Littorina saxatilis.</title>
        <authorList>
            <person name="De Jode A."/>
            <person name="Faria R."/>
            <person name="Formenti G."/>
            <person name="Sims Y."/>
            <person name="Smith T.P."/>
            <person name="Tracey A."/>
            <person name="Wood J.M.D."/>
            <person name="Zagrodzka Z.B."/>
            <person name="Johannesson K."/>
            <person name="Butlin R.K."/>
            <person name="Leder E.H."/>
        </authorList>
    </citation>
    <scope>NUCLEOTIDE SEQUENCE [LARGE SCALE GENOMIC DNA]</scope>
    <source>
        <strain evidence="7">Snail1</strain>
        <tissue evidence="7">Muscle</tissue>
    </source>
</reference>
<keyword evidence="8" id="KW-1185">Reference proteome</keyword>
<gene>
    <name evidence="7" type="ORF">V1264_016252</name>
</gene>
<comment type="caution">
    <text evidence="7">The sequence shown here is derived from an EMBL/GenBank/DDBJ whole genome shotgun (WGS) entry which is preliminary data.</text>
</comment>
<dbReference type="InterPro" id="IPR003726">
    <property type="entry name" value="HCY_dom"/>
</dbReference>
<evidence type="ECO:0000256" key="3">
    <source>
        <dbReference type="ARBA" id="ARBA00034478"/>
    </source>
</evidence>
<dbReference type="GO" id="GO:0008168">
    <property type="term" value="F:methyltransferase activity"/>
    <property type="evidence" value="ECO:0007669"/>
    <property type="project" value="UniProtKB-UniRule"/>
</dbReference>
<proteinExistence type="predicted"/>